<protein>
    <recommendedName>
        <fullName evidence="3">Haem-binding uptake Tiki superfamily ChaN domain-containing protein</fullName>
    </recommendedName>
</protein>
<accession>A0ABU3AAD9</accession>
<proteinExistence type="predicted"/>
<evidence type="ECO:0008006" key="3">
    <source>
        <dbReference type="Google" id="ProtNLM"/>
    </source>
</evidence>
<name>A0ABU3AAD9_9FLAO</name>
<organism evidence="1 2">
    <name type="scientific">Croceitalea rosinachiae</name>
    <dbReference type="NCBI Taxonomy" id="3075596"/>
    <lineage>
        <taxon>Bacteria</taxon>
        <taxon>Pseudomonadati</taxon>
        <taxon>Bacteroidota</taxon>
        <taxon>Flavobacteriia</taxon>
        <taxon>Flavobacteriales</taxon>
        <taxon>Flavobacteriaceae</taxon>
        <taxon>Croceitalea</taxon>
    </lineage>
</organism>
<evidence type="ECO:0000313" key="1">
    <source>
        <dbReference type="EMBL" id="MDT0607149.1"/>
    </source>
</evidence>
<dbReference type="RefSeq" id="WP_311350710.1">
    <property type="nucleotide sequence ID" value="NZ_JAVRHR010000002.1"/>
</dbReference>
<dbReference type="EMBL" id="JAVRHR010000002">
    <property type="protein sequence ID" value="MDT0607149.1"/>
    <property type="molecule type" value="Genomic_DNA"/>
</dbReference>
<reference evidence="1 2" key="1">
    <citation type="submission" date="2023-09" db="EMBL/GenBank/DDBJ databases">
        <authorList>
            <person name="Rey-Velasco X."/>
        </authorList>
    </citation>
    <scope>NUCLEOTIDE SEQUENCE [LARGE SCALE GENOMIC DNA]</scope>
    <source>
        <strain evidence="1 2">F388</strain>
    </source>
</reference>
<comment type="caution">
    <text evidence="1">The sequence shown here is derived from an EMBL/GenBank/DDBJ whole genome shotgun (WGS) entry which is preliminary data.</text>
</comment>
<sequence>MRTTILLAILFFVLGCTEKPNSAKTKPKNEVLVLGTIHGGHLTHSIYNIDYLNRLIKEIKPDFILAEIPPDRMEAAMQGFKKDDSISEPRVMRFPEYVDVIFPLTKELGFEIIPTAGWTKPMADERSAKLKAISKDSSRLSDWVAYLAANKHSDSIYKATGKKNDPYFIHTTTYDSIQDIALQTYNRLFNVELGLGGWENINIAHYWNIEKALEKYRYQGKRFLIVYGAGHKGWFLRQLHKRDDITLLEMKPFLEKIDKK</sequence>
<dbReference type="Proteomes" id="UP001255246">
    <property type="component" value="Unassembled WGS sequence"/>
</dbReference>
<dbReference type="PROSITE" id="PS51257">
    <property type="entry name" value="PROKAR_LIPOPROTEIN"/>
    <property type="match status" value="1"/>
</dbReference>
<evidence type="ECO:0000313" key="2">
    <source>
        <dbReference type="Proteomes" id="UP001255246"/>
    </source>
</evidence>
<keyword evidence="2" id="KW-1185">Reference proteome</keyword>
<gene>
    <name evidence="1" type="ORF">RM706_08920</name>
</gene>